<protein>
    <submittedName>
        <fullName evidence="6">Neutral zinc metallopeptidase family</fullName>
    </submittedName>
</protein>
<name>A9WSQ5_RENSM</name>
<dbReference type="EMBL" id="CP000910">
    <property type="protein sequence ID" value="ABY23843.1"/>
    <property type="molecule type" value="Genomic_DNA"/>
</dbReference>
<organism evidence="6 7">
    <name type="scientific">Renibacterium salmoninarum (strain ATCC 33209 / DSM 20767 / JCM 11484 / NBRC 15589 / NCIMB 2235)</name>
    <dbReference type="NCBI Taxonomy" id="288705"/>
    <lineage>
        <taxon>Bacteria</taxon>
        <taxon>Bacillati</taxon>
        <taxon>Actinomycetota</taxon>
        <taxon>Actinomycetes</taxon>
        <taxon>Micrococcales</taxon>
        <taxon>Micrococcaceae</taxon>
        <taxon>Renibacterium</taxon>
    </lineage>
</organism>
<sequence length="333" mass="34916">MSFNEGAQLDPSQVEDRRGSSGGGMGRGGKAGIGIGGALILLIGGYFGINSGLLNGIVGALDGGQTQQEQLPASNGAANQCKTGADANKKLDCRITATANSLNAFWPSYLKQVGATYTPIKTVIFSGSTNTACGPASTEVGPFYCPGDKKAYFDPAFFQELVDRFGSSGGQLAQEYVVAHEFGHHIQDILGSIGNAQNDPQGPASGSVRVELQADCYAGIWMRDASTTKDPQSGQPFLAQSTQKDLADALSAASSVGDDRIQKAATGRTNPESWTHGSSAQRQKWLTAGYQSGDINKYLCTGTALTRPHPYKRILAHHSALSSGIACCRRIFG</sequence>
<dbReference type="eggNOG" id="COG2321">
    <property type="taxonomic scope" value="Bacteria"/>
</dbReference>
<dbReference type="AlphaFoldDB" id="A9WSQ5"/>
<keyword evidence="4" id="KW-0472">Membrane</keyword>
<dbReference type="SUPFAM" id="SSF55486">
    <property type="entry name" value="Metalloproteases ('zincins'), catalytic domain"/>
    <property type="match status" value="1"/>
</dbReference>
<comment type="subcellular location">
    <subcellularLocation>
        <location evidence="1">Membrane</location>
        <topology evidence="1">Single-pass membrane protein</topology>
    </subcellularLocation>
</comment>
<evidence type="ECO:0000256" key="5">
    <source>
        <dbReference type="SAM" id="MobiDB-lite"/>
    </source>
</evidence>
<keyword evidence="7" id="KW-1185">Reference proteome</keyword>
<feature type="compositionally biased region" description="Polar residues" evidence="5">
    <location>
        <begin position="267"/>
        <end position="281"/>
    </location>
</feature>
<dbReference type="Proteomes" id="UP000002007">
    <property type="component" value="Chromosome"/>
</dbReference>
<dbReference type="KEGG" id="rsa:RSal33209_2111"/>
<feature type="region of interest" description="Disordered" evidence="5">
    <location>
        <begin position="254"/>
        <end position="281"/>
    </location>
</feature>
<evidence type="ECO:0000313" key="7">
    <source>
        <dbReference type="Proteomes" id="UP000002007"/>
    </source>
</evidence>
<evidence type="ECO:0000256" key="2">
    <source>
        <dbReference type="ARBA" id="ARBA00022692"/>
    </source>
</evidence>
<keyword evidence="3" id="KW-1133">Transmembrane helix</keyword>
<dbReference type="PANTHER" id="PTHR30168:SF0">
    <property type="entry name" value="INNER MEMBRANE PROTEIN"/>
    <property type="match status" value="1"/>
</dbReference>
<dbReference type="Pfam" id="PF04228">
    <property type="entry name" value="Zn_peptidase"/>
    <property type="match status" value="1"/>
</dbReference>
<feature type="region of interest" description="Disordered" evidence="5">
    <location>
        <begin position="1"/>
        <end position="26"/>
    </location>
</feature>
<keyword evidence="2" id="KW-0812">Transmembrane</keyword>
<reference evidence="7" key="1">
    <citation type="journal article" date="2008" name="J. Bacteriol.">
        <title>Genome sequence of the fish pathogen Renibacterium salmoninarum suggests reductive evolution away from an environmental Arthrobacter ancestor.</title>
        <authorList>
            <person name="Wiens G.D."/>
            <person name="Rockey D.D."/>
            <person name="Wu Z."/>
            <person name="Chang J."/>
            <person name="Levy R."/>
            <person name="Crane S."/>
            <person name="Chen D.S."/>
            <person name="Capri G.R."/>
            <person name="Burnett J.R."/>
            <person name="Sudheesh P.S."/>
            <person name="Schipma M.J."/>
            <person name="Burd H."/>
            <person name="Bhattacharyya A."/>
            <person name="Rhodes L.D."/>
            <person name="Kaul R."/>
            <person name="Strom M.S."/>
        </authorList>
    </citation>
    <scope>NUCLEOTIDE SEQUENCE [LARGE SCALE GENOMIC DNA]</scope>
    <source>
        <strain evidence="7">ATCC 33209 / DSM 20767 / JCM 11484 / NBRC 15589 / NCIMB 2235</strain>
    </source>
</reference>
<evidence type="ECO:0000256" key="3">
    <source>
        <dbReference type="ARBA" id="ARBA00022989"/>
    </source>
</evidence>
<evidence type="ECO:0000256" key="4">
    <source>
        <dbReference type="ARBA" id="ARBA00023136"/>
    </source>
</evidence>
<evidence type="ECO:0000256" key="1">
    <source>
        <dbReference type="ARBA" id="ARBA00004167"/>
    </source>
</evidence>
<dbReference type="InterPro" id="IPR007343">
    <property type="entry name" value="Uncharacterised_pept_Zn_put"/>
</dbReference>
<proteinExistence type="predicted"/>
<dbReference type="STRING" id="288705.RSal33209_2111"/>
<dbReference type="GO" id="GO:0016020">
    <property type="term" value="C:membrane"/>
    <property type="evidence" value="ECO:0007669"/>
    <property type="project" value="UniProtKB-SubCell"/>
</dbReference>
<gene>
    <name evidence="6" type="ordered locus">RSal33209_2111</name>
</gene>
<dbReference type="PANTHER" id="PTHR30168">
    <property type="entry name" value="PUTATIVE MEMBRANE PROTEIN YPFJ"/>
    <property type="match status" value="1"/>
</dbReference>
<dbReference type="HOGENOM" id="CLU_059329_1_0_11"/>
<evidence type="ECO:0000313" key="6">
    <source>
        <dbReference type="EMBL" id="ABY23843.1"/>
    </source>
</evidence>
<accession>A9WSQ5</accession>